<accession>A0A0G0VAB4</accession>
<protein>
    <submittedName>
        <fullName evidence="1">Uncharacterized protein</fullName>
    </submittedName>
</protein>
<organism evidence="1 2">
    <name type="scientific">Candidatus Uhrbacteria bacterium GW2011_GWC1_41_20</name>
    <dbReference type="NCBI Taxonomy" id="1618983"/>
    <lineage>
        <taxon>Bacteria</taxon>
        <taxon>Candidatus Uhriibacteriota</taxon>
    </lineage>
</organism>
<dbReference type="EMBL" id="LCAW01000022">
    <property type="protein sequence ID" value="KKR97933.1"/>
    <property type="molecule type" value="Genomic_DNA"/>
</dbReference>
<evidence type="ECO:0000313" key="1">
    <source>
        <dbReference type="EMBL" id="KKR97933.1"/>
    </source>
</evidence>
<evidence type="ECO:0000313" key="2">
    <source>
        <dbReference type="Proteomes" id="UP000033930"/>
    </source>
</evidence>
<name>A0A0G0VAB4_9BACT</name>
<gene>
    <name evidence="1" type="ORF">UU50_C0022G0010</name>
</gene>
<dbReference type="Proteomes" id="UP000033930">
    <property type="component" value="Unassembled WGS sequence"/>
</dbReference>
<comment type="caution">
    <text evidence="1">The sequence shown here is derived from an EMBL/GenBank/DDBJ whole genome shotgun (WGS) entry which is preliminary data.</text>
</comment>
<sequence length="177" mass="19694">MSFFRKSPDMVPMPHVGAEQDLEVEIISGRLKKERTEQLERFTTREVRIEDFVGRNISLAKTDLTFEEFEALFKRTNPDSGGPEYISAQRIAFSIEGMDGVLCPREVAWEGFDDKIWVFIDGVPSTPERSFGKIITVTDLPDLGGVLADLRVVVTDQGGIVFGSYANGEGASFTLPK</sequence>
<reference evidence="1 2" key="1">
    <citation type="journal article" date="2015" name="Nature">
        <title>rRNA introns, odd ribosomes, and small enigmatic genomes across a large radiation of phyla.</title>
        <authorList>
            <person name="Brown C.T."/>
            <person name="Hug L.A."/>
            <person name="Thomas B.C."/>
            <person name="Sharon I."/>
            <person name="Castelle C.J."/>
            <person name="Singh A."/>
            <person name="Wilkins M.J."/>
            <person name="Williams K.H."/>
            <person name="Banfield J.F."/>
        </authorList>
    </citation>
    <scope>NUCLEOTIDE SEQUENCE [LARGE SCALE GENOMIC DNA]</scope>
</reference>
<proteinExistence type="predicted"/>
<dbReference type="AlphaFoldDB" id="A0A0G0VAB4"/>